<sequence length="118" mass="12876">MAATAADRIKANAERLRKAPTQQTVTSEAPEQSPQETPPQSTLRPPAAPVVRQKTVRRTVDLSPTAHRGLDNWQRDTADRLGLARVTGQEVLTALVDRLLADSDLAEQIVHVIAAQRP</sequence>
<reference evidence="2" key="1">
    <citation type="submission" date="2016-03" db="EMBL/GenBank/DDBJ databases">
        <authorList>
            <person name="Ploux O."/>
        </authorList>
    </citation>
    <scope>NUCLEOTIDE SEQUENCE</scope>
    <source>
        <strain evidence="2">UC10</strain>
    </source>
</reference>
<feature type="region of interest" description="Disordered" evidence="1">
    <location>
        <begin position="1"/>
        <end position="56"/>
    </location>
</feature>
<gene>
    <name evidence="2" type="ORF">MHPYR_830005</name>
</gene>
<proteinExistence type="predicted"/>
<evidence type="ECO:0000256" key="1">
    <source>
        <dbReference type="SAM" id="MobiDB-lite"/>
    </source>
</evidence>
<dbReference type="EMBL" id="FLQS01000082">
    <property type="protein sequence ID" value="SBS79609.1"/>
    <property type="molecule type" value="Genomic_DNA"/>
</dbReference>
<feature type="compositionally biased region" description="Basic and acidic residues" evidence="1">
    <location>
        <begin position="7"/>
        <end position="17"/>
    </location>
</feature>
<evidence type="ECO:0008006" key="3">
    <source>
        <dbReference type="Google" id="ProtNLM"/>
    </source>
</evidence>
<evidence type="ECO:0000313" key="2">
    <source>
        <dbReference type="EMBL" id="SBS79609.1"/>
    </source>
</evidence>
<protein>
    <recommendedName>
        <fullName evidence="3">ATPase</fullName>
    </recommendedName>
</protein>
<name>A0A1Y5PQJ9_9MYCO</name>
<feature type="compositionally biased region" description="Low complexity" evidence="1">
    <location>
        <begin position="27"/>
        <end position="42"/>
    </location>
</feature>
<dbReference type="AlphaFoldDB" id="A0A1Y5PQJ9"/>
<organism evidence="2">
    <name type="scientific">uncultured Mycobacterium sp</name>
    <dbReference type="NCBI Taxonomy" id="171292"/>
    <lineage>
        <taxon>Bacteria</taxon>
        <taxon>Bacillati</taxon>
        <taxon>Actinomycetota</taxon>
        <taxon>Actinomycetes</taxon>
        <taxon>Mycobacteriales</taxon>
        <taxon>Mycobacteriaceae</taxon>
        <taxon>Mycobacterium</taxon>
        <taxon>environmental samples</taxon>
    </lineage>
</organism>
<accession>A0A1Y5PQJ9</accession>